<dbReference type="AlphaFoldDB" id="A0A8J5CT67"/>
<name>A0A8J5CT67_CHIOP</name>
<feature type="domain" description="Core-binding (CB)" evidence="2">
    <location>
        <begin position="53"/>
        <end position="131"/>
    </location>
</feature>
<dbReference type="SUPFAM" id="SSF47823">
    <property type="entry name" value="lambda integrase-like, N-terminal domain"/>
    <property type="match status" value="1"/>
</dbReference>
<dbReference type="GO" id="GO:0003677">
    <property type="term" value="F:DNA binding"/>
    <property type="evidence" value="ECO:0007669"/>
    <property type="project" value="UniProtKB-KW"/>
</dbReference>
<dbReference type="EMBL" id="JACEEZ010013962">
    <property type="protein sequence ID" value="KAG0719776.1"/>
    <property type="molecule type" value="Genomic_DNA"/>
</dbReference>
<evidence type="ECO:0000256" key="1">
    <source>
        <dbReference type="ARBA" id="ARBA00023125"/>
    </source>
</evidence>
<dbReference type="PROSITE" id="PS51900">
    <property type="entry name" value="CB"/>
    <property type="match status" value="1"/>
</dbReference>
<keyword evidence="4" id="KW-1185">Reference proteome</keyword>
<proteinExistence type="predicted"/>
<sequence>MVAPLWPAQPWFSELKAWCPPLFLYWPSFSPGQASFHLEATRLEFLRTSLRRTVSDTVAEDMLAALRPSSTRQYQSHWKAFQSFLKLKGLRDVSESVVLDFLSCSAHDRGRSSATLSTHLAALADPSNTAGLRALTRFPSGRPSAGDGSAVSLSLSPKVLGKKRAGGPTVSKPVVVPAWTAGDAAHPLCPVSALRCYLDASEPWACDLQFCSATLSLVVPSPPGDLPAGSGASSSRRIRVTPRSHDVRGVAASLAFLRTHSLEKVREGGQWSTASCFVARYLSYSVVDSPCVALGLPPSGGAGVVDAGPPLDVSA</sequence>
<comment type="caution">
    <text evidence="3">The sequence shown here is derived from an EMBL/GenBank/DDBJ whole genome shotgun (WGS) entry which is preliminary data.</text>
</comment>
<evidence type="ECO:0000313" key="3">
    <source>
        <dbReference type="EMBL" id="KAG0719776.1"/>
    </source>
</evidence>
<dbReference type="OrthoDB" id="10643563at2759"/>
<reference evidence="3" key="1">
    <citation type="submission" date="2020-07" db="EMBL/GenBank/DDBJ databases">
        <title>The High-quality genome of the commercially important snow crab, Chionoecetes opilio.</title>
        <authorList>
            <person name="Jeong J.-H."/>
            <person name="Ryu S."/>
        </authorList>
    </citation>
    <scope>NUCLEOTIDE SEQUENCE</scope>
    <source>
        <strain evidence="3">MADBK_172401_WGS</strain>
        <tissue evidence="3">Digestive gland</tissue>
    </source>
</reference>
<gene>
    <name evidence="3" type="ORF">GWK47_049799</name>
</gene>
<dbReference type="InterPro" id="IPR010998">
    <property type="entry name" value="Integrase_recombinase_N"/>
</dbReference>
<keyword evidence="1" id="KW-0238">DNA-binding</keyword>
<dbReference type="Gene3D" id="1.10.150.130">
    <property type="match status" value="1"/>
</dbReference>
<dbReference type="Proteomes" id="UP000770661">
    <property type="component" value="Unassembled WGS sequence"/>
</dbReference>
<dbReference type="InterPro" id="IPR044068">
    <property type="entry name" value="CB"/>
</dbReference>
<evidence type="ECO:0000259" key="2">
    <source>
        <dbReference type="PROSITE" id="PS51900"/>
    </source>
</evidence>
<organism evidence="3 4">
    <name type="scientific">Chionoecetes opilio</name>
    <name type="common">Atlantic snow crab</name>
    <name type="synonym">Cancer opilio</name>
    <dbReference type="NCBI Taxonomy" id="41210"/>
    <lineage>
        <taxon>Eukaryota</taxon>
        <taxon>Metazoa</taxon>
        <taxon>Ecdysozoa</taxon>
        <taxon>Arthropoda</taxon>
        <taxon>Crustacea</taxon>
        <taxon>Multicrustacea</taxon>
        <taxon>Malacostraca</taxon>
        <taxon>Eumalacostraca</taxon>
        <taxon>Eucarida</taxon>
        <taxon>Decapoda</taxon>
        <taxon>Pleocyemata</taxon>
        <taxon>Brachyura</taxon>
        <taxon>Eubrachyura</taxon>
        <taxon>Majoidea</taxon>
        <taxon>Majidae</taxon>
        <taxon>Chionoecetes</taxon>
    </lineage>
</organism>
<evidence type="ECO:0000313" key="4">
    <source>
        <dbReference type="Proteomes" id="UP000770661"/>
    </source>
</evidence>
<protein>
    <recommendedName>
        <fullName evidence="2">Core-binding (CB) domain-containing protein</fullName>
    </recommendedName>
</protein>
<accession>A0A8J5CT67</accession>